<name>M5CF65_THACB</name>
<gene>
    <name evidence="2" type="ORF">BN14_12085</name>
</gene>
<dbReference type="AlphaFoldDB" id="M5CF65"/>
<evidence type="ECO:0000313" key="3">
    <source>
        <dbReference type="Proteomes" id="UP000012065"/>
    </source>
</evidence>
<proteinExistence type="predicted"/>
<dbReference type="EMBL" id="CAOJ01017856">
    <property type="protein sequence ID" value="CCO37925.1"/>
    <property type="molecule type" value="Genomic_DNA"/>
</dbReference>
<sequence>MGHAKSQSFSLFRSTGLACALVLPLVAALPSQERKLGEPLFEPVDFPPDIATRAPLMRRATEDNEVAHGRYLRQVQAAAVFEASRLSARALREQEEREGELKLWDALMTPKFGLQPPSPLSLSPSLEKAKLFILMTIMTILTTPMIIAKAVIRSIAVDGDETVTLVAPLSVRPTEEHLPEAEKEENTVNSGIMSLKARARTEQKIDPSREEMRLDMGGSSEEFKDGLSSRGIFEARGQTANKISGIIDLVQGSPDGEKLGGLSVSALPPNNSISATTSSIYTLLIDSTSNLVDQATFFMHTFEDQSTLDHETPAGVPRDLLVALEIPDVSDRSSPKRLLCSE</sequence>
<accession>M5CF65</accession>
<organism evidence="2 3">
    <name type="scientific">Thanatephorus cucumeris (strain AG1-IB / isolate 7/3/14)</name>
    <name type="common">Lettuce bottom rot fungus</name>
    <name type="synonym">Rhizoctonia solani</name>
    <dbReference type="NCBI Taxonomy" id="1108050"/>
    <lineage>
        <taxon>Eukaryota</taxon>
        <taxon>Fungi</taxon>
        <taxon>Dikarya</taxon>
        <taxon>Basidiomycota</taxon>
        <taxon>Agaricomycotina</taxon>
        <taxon>Agaricomycetes</taxon>
        <taxon>Cantharellales</taxon>
        <taxon>Ceratobasidiaceae</taxon>
        <taxon>Rhizoctonia</taxon>
        <taxon>Rhizoctonia solani AG-1</taxon>
    </lineage>
</organism>
<feature type="chain" id="PRO_5004064183" evidence="1">
    <location>
        <begin position="29"/>
        <end position="342"/>
    </location>
</feature>
<evidence type="ECO:0000313" key="2">
    <source>
        <dbReference type="EMBL" id="CCO37925.1"/>
    </source>
</evidence>
<keyword evidence="1" id="KW-0732">Signal</keyword>
<dbReference type="HOGENOM" id="CLU_811779_0_0_1"/>
<dbReference type="Proteomes" id="UP000012065">
    <property type="component" value="Unassembled WGS sequence"/>
</dbReference>
<feature type="signal peptide" evidence="1">
    <location>
        <begin position="1"/>
        <end position="28"/>
    </location>
</feature>
<protein>
    <submittedName>
        <fullName evidence="2">Uncharacterized protein</fullName>
    </submittedName>
</protein>
<comment type="caution">
    <text evidence="2">The sequence shown here is derived from an EMBL/GenBank/DDBJ whole genome shotgun (WGS) entry which is preliminary data.</text>
</comment>
<evidence type="ECO:0000256" key="1">
    <source>
        <dbReference type="SAM" id="SignalP"/>
    </source>
</evidence>
<reference evidence="2 3" key="1">
    <citation type="journal article" date="2013" name="J. Biotechnol.">
        <title>Establishment and interpretation of the genome sequence of the phytopathogenic fungus Rhizoctonia solani AG1-IB isolate 7/3/14.</title>
        <authorList>
            <person name="Wibberg D.W."/>
            <person name="Jelonek L.J."/>
            <person name="Rupp O.R."/>
            <person name="Hennig M.H."/>
            <person name="Eikmeyer F.E."/>
            <person name="Goesmann A.G."/>
            <person name="Hartmann A.H."/>
            <person name="Borriss R.B."/>
            <person name="Grosch R.G."/>
            <person name="Puehler A.P."/>
            <person name="Schlueter A.S."/>
        </authorList>
    </citation>
    <scope>NUCLEOTIDE SEQUENCE [LARGE SCALE GENOMIC DNA]</scope>
    <source>
        <strain evidence="3">AG1-IB / isolate 7/3/14</strain>
    </source>
</reference>